<gene>
    <name evidence="13" type="ORF">KPH14_006713</name>
</gene>
<dbReference type="GO" id="GO:0008270">
    <property type="term" value="F:zinc ion binding"/>
    <property type="evidence" value="ECO:0007669"/>
    <property type="project" value="UniProtKB-KW"/>
</dbReference>
<evidence type="ECO:0000256" key="5">
    <source>
        <dbReference type="ARBA" id="ARBA00022833"/>
    </source>
</evidence>
<comment type="subcellular location">
    <subcellularLocation>
        <location evidence="1">Nucleus</location>
    </subcellularLocation>
</comment>
<protein>
    <recommendedName>
        <fullName evidence="12">Nuclear receptor domain-containing protein</fullName>
    </recommendedName>
</protein>
<dbReference type="Pfam" id="PF00105">
    <property type="entry name" value="zf-C4"/>
    <property type="match status" value="1"/>
</dbReference>
<organism evidence="13 14">
    <name type="scientific">Odynerus spinipes</name>
    <dbReference type="NCBI Taxonomy" id="1348599"/>
    <lineage>
        <taxon>Eukaryota</taxon>
        <taxon>Metazoa</taxon>
        <taxon>Ecdysozoa</taxon>
        <taxon>Arthropoda</taxon>
        <taxon>Hexapoda</taxon>
        <taxon>Insecta</taxon>
        <taxon>Pterygota</taxon>
        <taxon>Neoptera</taxon>
        <taxon>Endopterygota</taxon>
        <taxon>Hymenoptera</taxon>
        <taxon>Apocrita</taxon>
        <taxon>Aculeata</taxon>
        <taxon>Vespoidea</taxon>
        <taxon>Vespidae</taxon>
        <taxon>Eumeninae</taxon>
        <taxon>Odynerus</taxon>
    </lineage>
</organism>
<keyword evidence="3" id="KW-0479">Metal-binding</keyword>
<dbReference type="GO" id="GO:0000122">
    <property type="term" value="P:negative regulation of transcription by RNA polymerase II"/>
    <property type="evidence" value="ECO:0007669"/>
    <property type="project" value="TreeGrafter"/>
</dbReference>
<dbReference type="GO" id="GO:0005634">
    <property type="term" value="C:nucleus"/>
    <property type="evidence" value="ECO:0007669"/>
    <property type="project" value="UniProtKB-SubCell"/>
</dbReference>
<comment type="similarity">
    <text evidence="2">Belongs to the nuclear hormone receptor family. NR1 subfamily.</text>
</comment>
<dbReference type="GO" id="GO:0045944">
    <property type="term" value="P:positive regulation of transcription by RNA polymerase II"/>
    <property type="evidence" value="ECO:0007669"/>
    <property type="project" value="TreeGrafter"/>
</dbReference>
<keyword evidence="10" id="KW-0539">Nucleus</keyword>
<evidence type="ECO:0000259" key="12">
    <source>
        <dbReference type="PROSITE" id="PS51030"/>
    </source>
</evidence>
<dbReference type="PRINTS" id="PR00047">
    <property type="entry name" value="STROIDFINGER"/>
</dbReference>
<dbReference type="InterPro" id="IPR001628">
    <property type="entry name" value="Znf_hrmn_rcpt"/>
</dbReference>
<feature type="region of interest" description="Disordered" evidence="11">
    <location>
        <begin position="1"/>
        <end position="27"/>
    </location>
</feature>
<evidence type="ECO:0000256" key="8">
    <source>
        <dbReference type="ARBA" id="ARBA00023163"/>
    </source>
</evidence>
<dbReference type="PROSITE" id="PS51030">
    <property type="entry name" value="NUCLEAR_REC_DBD_2"/>
    <property type="match status" value="1"/>
</dbReference>
<dbReference type="SUPFAM" id="SSF57716">
    <property type="entry name" value="Glucocorticoid receptor-like (DNA-binding domain)"/>
    <property type="match status" value="1"/>
</dbReference>
<dbReference type="GO" id="GO:0009755">
    <property type="term" value="P:hormone-mediated signaling pathway"/>
    <property type="evidence" value="ECO:0007669"/>
    <property type="project" value="TreeGrafter"/>
</dbReference>
<feature type="compositionally biased region" description="Polar residues" evidence="11">
    <location>
        <begin position="1"/>
        <end position="10"/>
    </location>
</feature>
<evidence type="ECO:0000256" key="4">
    <source>
        <dbReference type="ARBA" id="ARBA00022771"/>
    </source>
</evidence>
<evidence type="ECO:0000256" key="7">
    <source>
        <dbReference type="ARBA" id="ARBA00023125"/>
    </source>
</evidence>
<evidence type="ECO:0000256" key="11">
    <source>
        <dbReference type="SAM" id="MobiDB-lite"/>
    </source>
</evidence>
<name>A0AAD9RR15_9HYME</name>
<keyword evidence="5" id="KW-0862">Zinc</keyword>
<keyword evidence="7" id="KW-0238">DNA-binding</keyword>
<dbReference type="SMART" id="SM00399">
    <property type="entry name" value="ZnF_C4"/>
    <property type="match status" value="1"/>
</dbReference>
<dbReference type="PANTHER" id="PTHR24082:SF473">
    <property type="entry name" value="ECDYSONE-INDUCED PROTEIN 75B, ISOFORM B"/>
    <property type="match status" value="1"/>
</dbReference>
<keyword evidence="8" id="KW-0804">Transcription</keyword>
<dbReference type="InterPro" id="IPR050234">
    <property type="entry name" value="Nuclear_hormone_rcpt_NR1"/>
</dbReference>
<evidence type="ECO:0000256" key="10">
    <source>
        <dbReference type="ARBA" id="ARBA00023242"/>
    </source>
</evidence>
<keyword evidence="6" id="KW-0805">Transcription regulation</keyword>
<dbReference type="FunFam" id="3.30.50.10:FF:000056">
    <property type="entry name" value="Peroxisome proliferator-activated receptor gamma"/>
    <property type="match status" value="1"/>
</dbReference>
<evidence type="ECO:0000256" key="1">
    <source>
        <dbReference type="ARBA" id="ARBA00004123"/>
    </source>
</evidence>
<dbReference type="InterPro" id="IPR013088">
    <property type="entry name" value="Znf_NHR/GATA"/>
</dbReference>
<keyword evidence="9" id="KW-0675">Receptor</keyword>
<reference evidence="13" key="2">
    <citation type="journal article" date="2023" name="Commun. Biol.">
        <title>Intrasexual cuticular hydrocarbon dimorphism in a wasp sheds light on hydrocarbon biosynthesis genes in Hymenoptera.</title>
        <authorList>
            <person name="Moris V.C."/>
            <person name="Podsiadlowski L."/>
            <person name="Martin S."/>
            <person name="Oeyen J.P."/>
            <person name="Donath A."/>
            <person name="Petersen M."/>
            <person name="Wilbrandt J."/>
            <person name="Misof B."/>
            <person name="Liedtke D."/>
            <person name="Thamm M."/>
            <person name="Scheiner R."/>
            <person name="Schmitt T."/>
            <person name="Niehuis O."/>
        </authorList>
    </citation>
    <scope>NUCLEOTIDE SEQUENCE</scope>
    <source>
        <strain evidence="13">GBR_01_08_01A</strain>
    </source>
</reference>
<dbReference type="Proteomes" id="UP001258017">
    <property type="component" value="Unassembled WGS sequence"/>
</dbReference>
<evidence type="ECO:0000256" key="9">
    <source>
        <dbReference type="ARBA" id="ARBA00023170"/>
    </source>
</evidence>
<dbReference type="PANTHER" id="PTHR24082">
    <property type="entry name" value="NUCLEAR HORMONE RECEPTOR"/>
    <property type="match status" value="1"/>
</dbReference>
<dbReference type="CDD" id="cd07166">
    <property type="entry name" value="NR_DBD_REV_ERB"/>
    <property type="match status" value="1"/>
</dbReference>
<evidence type="ECO:0000256" key="2">
    <source>
        <dbReference type="ARBA" id="ARBA00008092"/>
    </source>
</evidence>
<dbReference type="EMBL" id="JAIFRP010000026">
    <property type="protein sequence ID" value="KAK2584322.1"/>
    <property type="molecule type" value="Genomic_DNA"/>
</dbReference>
<proteinExistence type="inferred from homology"/>
<dbReference type="GO" id="GO:0030154">
    <property type="term" value="P:cell differentiation"/>
    <property type="evidence" value="ECO:0007669"/>
    <property type="project" value="TreeGrafter"/>
</dbReference>
<evidence type="ECO:0000256" key="3">
    <source>
        <dbReference type="ARBA" id="ARBA00022723"/>
    </source>
</evidence>
<evidence type="ECO:0000313" key="14">
    <source>
        <dbReference type="Proteomes" id="UP001258017"/>
    </source>
</evidence>
<dbReference type="AlphaFoldDB" id="A0AAD9RR15"/>
<dbReference type="Gene3D" id="3.30.50.10">
    <property type="entry name" value="Erythroid Transcription Factor GATA-1, subunit A"/>
    <property type="match status" value="1"/>
</dbReference>
<keyword evidence="4" id="KW-0863">Zinc-finger</keyword>
<dbReference type="PROSITE" id="PS00031">
    <property type="entry name" value="NUCLEAR_REC_DBD_1"/>
    <property type="match status" value="1"/>
</dbReference>
<dbReference type="GO" id="GO:0000978">
    <property type="term" value="F:RNA polymerase II cis-regulatory region sequence-specific DNA binding"/>
    <property type="evidence" value="ECO:0007669"/>
    <property type="project" value="TreeGrafter"/>
</dbReference>
<comment type="caution">
    <text evidence="13">The sequence shown here is derived from an EMBL/GenBank/DDBJ whole genome shotgun (WGS) entry which is preliminary data.</text>
</comment>
<dbReference type="GO" id="GO:0004879">
    <property type="term" value="F:nuclear receptor activity"/>
    <property type="evidence" value="ECO:0007669"/>
    <property type="project" value="TreeGrafter"/>
</dbReference>
<accession>A0AAD9RR15</accession>
<evidence type="ECO:0000313" key="13">
    <source>
        <dbReference type="EMBL" id="KAK2584322.1"/>
    </source>
</evidence>
<feature type="domain" description="Nuclear receptor" evidence="12">
    <location>
        <begin position="81"/>
        <end position="156"/>
    </location>
</feature>
<keyword evidence="14" id="KW-1185">Reference proteome</keyword>
<sequence>MILTADSSIQGALATPPESPISGSSRASSVSRMSCVSQGISSPYHVAQLPHRLSPNMPTMDSTVSSAKPEPELNIEFDGTTVLCRVCGDKASGFHYGVHSCEGCKGFFRRSIQQKIQYRPCTKNQQCSILRINRNRCQYCRLKKCIAVGMSRDGEL</sequence>
<evidence type="ECO:0000256" key="6">
    <source>
        <dbReference type="ARBA" id="ARBA00023015"/>
    </source>
</evidence>
<reference evidence="13" key="1">
    <citation type="submission" date="2021-08" db="EMBL/GenBank/DDBJ databases">
        <authorList>
            <person name="Misof B."/>
            <person name="Oliver O."/>
            <person name="Podsiadlowski L."/>
            <person name="Donath A."/>
            <person name="Peters R."/>
            <person name="Mayer C."/>
            <person name="Rust J."/>
            <person name="Gunkel S."/>
            <person name="Lesny P."/>
            <person name="Martin S."/>
            <person name="Oeyen J.P."/>
            <person name="Petersen M."/>
            <person name="Panagiotis P."/>
            <person name="Wilbrandt J."/>
            <person name="Tanja T."/>
        </authorList>
    </citation>
    <scope>NUCLEOTIDE SEQUENCE</scope>
    <source>
        <strain evidence="13">GBR_01_08_01A</strain>
        <tissue evidence="13">Thorax + abdomen</tissue>
    </source>
</reference>